<dbReference type="AlphaFoldDB" id="A0A9Q3ZEK6"/>
<feature type="domain" description="Acyl-CoA thioesterase-like N-terminal HotDog" evidence="1">
    <location>
        <begin position="17"/>
        <end position="104"/>
    </location>
</feature>
<evidence type="ECO:0000259" key="2">
    <source>
        <dbReference type="Pfam" id="PF20789"/>
    </source>
</evidence>
<dbReference type="InterPro" id="IPR052389">
    <property type="entry name" value="Sec_Metab_Biosynth-Assoc"/>
</dbReference>
<dbReference type="InterPro" id="IPR049450">
    <property type="entry name" value="ACOT8-like_C"/>
</dbReference>
<dbReference type="InterPro" id="IPR049449">
    <property type="entry name" value="TesB_ACOT8-like_N"/>
</dbReference>
<name>A0A9Q3ZEK6_9GAMM</name>
<comment type="caution">
    <text evidence="3">The sequence shown here is derived from an EMBL/GenBank/DDBJ whole genome shotgun (WGS) entry which is preliminary data.</text>
</comment>
<feature type="domain" description="Acyl-CoA thioesterase-like C-terminal" evidence="2">
    <location>
        <begin position="126"/>
        <end position="262"/>
    </location>
</feature>
<organism evidence="3 4">
    <name type="scientific">Alloalcanivorax xenomutans</name>
    <dbReference type="NCBI Taxonomy" id="1094342"/>
    <lineage>
        <taxon>Bacteria</taxon>
        <taxon>Pseudomonadati</taxon>
        <taxon>Pseudomonadota</taxon>
        <taxon>Gammaproteobacteria</taxon>
        <taxon>Oceanospirillales</taxon>
        <taxon>Alcanivoracaceae</taxon>
        <taxon>Alloalcanivorax</taxon>
    </lineage>
</organism>
<dbReference type="Pfam" id="PF20789">
    <property type="entry name" value="4HBT_3C"/>
    <property type="match status" value="1"/>
</dbReference>
<dbReference type="SUPFAM" id="SSF54637">
    <property type="entry name" value="Thioesterase/thiol ester dehydrase-isomerase"/>
    <property type="match status" value="2"/>
</dbReference>
<dbReference type="InterPro" id="IPR029069">
    <property type="entry name" value="HotDog_dom_sf"/>
</dbReference>
<sequence length="264" mass="29218">MKFDSIMVAAEANEMILPEGWGQGRATFGGLMGAILIRHMQAYLARELPEPPPLRSFALTFVGPAVPGPLALSAEILRSGKSVTQMQVTARQEGQVVSTMLASLGHARESSIRVPGPAAPDWKPAEEYHAIPFMEGVSPDFLREFEMRPVAGQFPYSGSDKPDFEGYMSFRERPERQDAASLACLVDVWPPSVIPMLTKRAPSSSMTWIMEFLEDPAELPWTDHWLYTVHTDSFADGYGQNRSVIWDGEGRPVAFSRQTIVVFG</sequence>
<dbReference type="Gene3D" id="2.40.160.210">
    <property type="entry name" value="Acyl-CoA thioesterase, double hotdog domain"/>
    <property type="match status" value="1"/>
</dbReference>
<proteinExistence type="predicted"/>
<dbReference type="PANTHER" id="PTHR38110:SF1">
    <property type="entry name" value="THIOESTERASE DOMAIN-CONTAINING PROTEIN"/>
    <property type="match status" value="1"/>
</dbReference>
<protein>
    <submittedName>
        <fullName evidence="3">Thioesterase family protein</fullName>
    </submittedName>
</protein>
<reference evidence="3" key="1">
    <citation type="submission" date="2022-01" db="EMBL/GenBank/DDBJ databases">
        <authorList>
            <person name="Karlyshev A.V."/>
            <person name="Jaspars M."/>
        </authorList>
    </citation>
    <scope>NUCLEOTIDE SEQUENCE</scope>
    <source>
        <strain evidence="3">AGSA3-2</strain>
    </source>
</reference>
<dbReference type="InterPro" id="IPR042171">
    <property type="entry name" value="Acyl-CoA_hotdog"/>
</dbReference>
<evidence type="ECO:0000259" key="1">
    <source>
        <dbReference type="Pfam" id="PF13622"/>
    </source>
</evidence>
<dbReference type="GeneID" id="94686975"/>
<accession>A0A9Q3ZEK6</accession>
<dbReference type="PANTHER" id="PTHR38110">
    <property type="entry name" value="CHROMOSOME 23, WHOLE GENOME SHOTGUN SEQUENCE"/>
    <property type="match status" value="1"/>
</dbReference>
<dbReference type="EMBL" id="JAJVKT010000008">
    <property type="protein sequence ID" value="MCE7508636.1"/>
    <property type="molecule type" value="Genomic_DNA"/>
</dbReference>
<dbReference type="RefSeq" id="WP_022994931.1">
    <property type="nucleotide sequence ID" value="NZ_CBDDTQ010000005.1"/>
</dbReference>
<dbReference type="Proteomes" id="UP001107961">
    <property type="component" value="Unassembled WGS sequence"/>
</dbReference>
<dbReference type="Pfam" id="PF13622">
    <property type="entry name" value="4HBT_3"/>
    <property type="match status" value="1"/>
</dbReference>
<evidence type="ECO:0000313" key="4">
    <source>
        <dbReference type="Proteomes" id="UP001107961"/>
    </source>
</evidence>
<keyword evidence="4" id="KW-1185">Reference proteome</keyword>
<gene>
    <name evidence="3" type="ORF">LZG35_08300</name>
</gene>
<evidence type="ECO:0000313" key="3">
    <source>
        <dbReference type="EMBL" id="MCE7508636.1"/>
    </source>
</evidence>